<sequence>MKSSIIILVMLTLLIACKEEKTSFINKYFDLKTTISNQINILNTKKPSFNKTVWSNNIPETKLIKIEDWSKELELFVQTDLNKPAYLNSYDISQSDSTIVYTLKAKENLPVKMVKIYLQKGAFTALEATITNENYLYETNKHIKMTLANGVVDYYLIEGTQKLVFGDKKAFKIEAKAQK</sequence>
<name>A0ABU5QID9_9BACT</name>
<organism evidence="1 2">
    <name type="scientific">Arcicella aquatica</name>
    <dbReference type="NCBI Taxonomy" id="217141"/>
    <lineage>
        <taxon>Bacteria</taxon>
        <taxon>Pseudomonadati</taxon>
        <taxon>Bacteroidota</taxon>
        <taxon>Cytophagia</taxon>
        <taxon>Cytophagales</taxon>
        <taxon>Flectobacillaceae</taxon>
        <taxon>Arcicella</taxon>
    </lineage>
</organism>
<reference evidence="1 2" key="1">
    <citation type="submission" date="2023-12" db="EMBL/GenBank/DDBJ databases">
        <title>Novel species of the genus Arcicella isolated from rivers.</title>
        <authorList>
            <person name="Lu H."/>
        </authorList>
    </citation>
    <scope>NUCLEOTIDE SEQUENCE [LARGE SCALE GENOMIC DNA]</scope>
    <source>
        <strain evidence="1 2">LMG 21963</strain>
    </source>
</reference>
<gene>
    <name evidence="1" type="ORF">VB264_01765</name>
</gene>
<keyword evidence="2" id="KW-1185">Reference proteome</keyword>
<protein>
    <submittedName>
        <fullName evidence="1">Uncharacterized protein</fullName>
    </submittedName>
</protein>
<proteinExistence type="predicted"/>
<dbReference type="EMBL" id="JAYFUL010000001">
    <property type="protein sequence ID" value="MEA5256489.1"/>
    <property type="molecule type" value="Genomic_DNA"/>
</dbReference>
<dbReference type="PROSITE" id="PS51257">
    <property type="entry name" value="PROKAR_LIPOPROTEIN"/>
    <property type="match status" value="1"/>
</dbReference>
<dbReference type="Proteomes" id="UP001304671">
    <property type="component" value="Unassembled WGS sequence"/>
</dbReference>
<comment type="caution">
    <text evidence="1">The sequence shown here is derived from an EMBL/GenBank/DDBJ whole genome shotgun (WGS) entry which is preliminary data.</text>
</comment>
<evidence type="ECO:0000313" key="1">
    <source>
        <dbReference type="EMBL" id="MEA5256489.1"/>
    </source>
</evidence>
<evidence type="ECO:0000313" key="2">
    <source>
        <dbReference type="Proteomes" id="UP001304671"/>
    </source>
</evidence>
<dbReference type="RefSeq" id="WP_323246278.1">
    <property type="nucleotide sequence ID" value="NZ_JAYFUL010000001.1"/>
</dbReference>
<accession>A0ABU5QID9</accession>